<evidence type="ECO:0000259" key="4">
    <source>
        <dbReference type="Pfam" id="PF16952"/>
    </source>
</evidence>
<dbReference type="InterPro" id="IPR014746">
    <property type="entry name" value="Gln_synth/guanido_kin_cat_dom"/>
</dbReference>
<keyword evidence="2" id="KW-0547">Nucleotide-binding</keyword>
<dbReference type="PANTHER" id="PTHR43785:SF2">
    <property type="entry name" value="TYPE-1 GLUTAMINE SYNTHETASE 1"/>
    <property type="match status" value="1"/>
</dbReference>
<dbReference type="EMBL" id="BAABFL010000192">
    <property type="protein sequence ID" value="GAA4649615.1"/>
    <property type="molecule type" value="Genomic_DNA"/>
</dbReference>
<dbReference type="InterPro" id="IPR008147">
    <property type="entry name" value="Gln_synt_N"/>
</dbReference>
<dbReference type="Pfam" id="PF16952">
    <property type="entry name" value="Gln-synt_N_2"/>
    <property type="match status" value="1"/>
</dbReference>
<dbReference type="RefSeq" id="WP_345195544.1">
    <property type="nucleotide sequence ID" value="NZ_BAABFL010000192.1"/>
</dbReference>
<keyword evidence="6" id="KW-1185">Reference proteome</keyword>
<dbReference type="InterPro" id="IPR036651">
    <property type="entry name" value="Gln_synt_N_sf"/>
</dbReference>
<protein>
    <recommendedName>
        <fullName evidence="4">GS beta-grasp domain-containing protein</fullName>
    </recommendedName>
</protein>
<keyword evidence="1" id="KW-0436">Ligase</keyword>
<evidence type="ECO:0000256" key="2">
    <source>
        <dbReference type="ARBA" id="ARBA00022741"/>
    </source>
</evidence>
<keyword evidence="3" id="KW-0067">ATP-binding</keyword>
<dbReference type="Gene3D" id="3.10.20.70">
    <property type="entry name" value="Glutamine synthetase, N-terminal domain"/>
    <property type="match status" value="1"/>
</dbReference>
<evidence type="ECO:0000313" key="5">
    <source>
        <dbReference type="EMBL" id="GAA4649615.1"/>
    </source>
</evidence>
<organism evidence="5 6">
    <name type="scientific">Kistimonas scapharcae</name>
    <dbReference type="NCBI Taxonomy" id="1036133"/>
    <lineage>
        <taxon>Bacteria</taxon>
        <taxon>Pseudomonadati</taxon>
        <taxon>Pseudomonadota</taxon>
        <taxon>Gammaproteobacteria</taxon>
        <taxon>Oceanospirillales</taxon>
        <taxon>Endozoicomonadaceae</taxon>
        <taxon>Kistimonas</taxon>
    </lineage>
</organism>
<gene>
    <name evidence="5" type="ORF">GCM10023116_18900</name>
</gene>
<evidence type="ECO:0000256" key="3">
    <source>
        <dbReference type="ARBA" id="ARBA00022840"/>
    </source>
</evidence>
<dbReference type="SUPFAM" id="SSF55931">
    <property type="entry name" value="Glutamine synthetase/guanido kinase"/>
    <property type="match status" value="1"/>
</dbReference>
<comment type="caution">
    <text evidence="5">The sequence shown here is derived from an EMBL/GenBank/DDBJ whole genome shotgun (WGS) entry which is preliminary data.</text>
</comment>
<dbReference type="PANTHER" id="PTHR43785">
    <property type="entry name" value="GAMMA-GLUTAMYLPUTRESCINE SYNTHETASE"/>
    <property type="match status" value="1"/>
</dbReference>
<dbReference type="Proteomes" id="UP001500604">
    <property type="component" value="Unassembled WGS sequence"/>
</dbReference>
<dbReference type="SUPFAM" id="SSF54368">
    <property type="entry name" value="Glutamine synthetase, N-terminal domain"/>
    <property type="match status" value="1"/>
</dbReference>
<proteinExistence type="predicted"/>
<name>A0ABP8V2T8_9GAMM</name>
<evidence type="ECO:0000313" key="6">
    <source>
        <dbReference type="Proteomes" id="UP001500604"/>
    </source>
</evidence>
<dbReference type="Gene3D" id="3.30.590.10">
    <property type="entry name" value="Glutamine synthetase/guanido kinase, catalytic domain"/>
    <property type="match status" value="1"/>
</dbReference>
<sequence>MSVIAERLAEQSSVLVRLIWCDNANLIRAKAFHRDAMDTFQSTGIGLTVASQALSVVSDALCPDTGLSGTGENWLKPDWDTLKITDYSPEHATVIADIVQQDGEPWPLCTRYFLKRMLDTLKNDFQLTIKTGFEFEFYLMQEKDGEWVPADPFTYCSDYP</sequence>
<evidence type="ECO:0000256" key="1">
    <source>
        <dbReference type="ARBA" id="ARBA00022598"/>
    </source>
</evidence>
<feature type="domain" description="GS beta-grasp" evidence="4">
    <location>
        <begin position="8"/>
        <end position="106"/>
    </location>
</feature>
<reference evidence="6" key="1">
    <citation type="journal article" date="2019" name="Int. J. Syst. Evol. Microbiol.">
        <title>The Global Catalogue of Microorganisms (GCM) 10K type strain sequencing project: providing services to taxonomists for standard genome sequencing and annotation.</title>
        <authorList>
            <consortium name="The Broad Institute Genomics Platform"/>
            <consortium name="The Broad Institute Genome Sequencing Center for Infectious Disease"/>
            <person name="Wu L."/>
            <person name="Ma J."/>
        </authorList>
    </citation>
    <scope>NUCLEOTIDE SEQUENCE [LARGE SCALE GENOMIC DNA]</scope>
    <source>
        <strain evidence="6">JCM 17805</strain>
    </source>
</reference>
<accession>A0ABP8V2T8</accession>